<keyword evidence="2" id="KW-0326">Glycosidase</keyword>
<evidence type="ECO:0000256" key="1">
    <source>
        <dbReference type="ARBA" id="ARBA00022801"/>
    </source>
</evidence>
<accession>A0ABP8MCW4</accession>
<gene>
    <name evidence="4" type="ORF">GCM10023156_11820</name>
</gene>
<keyword evidence="1 4" id="KW-0378">Hydrolase</keyword>
<evidence type="ECO:0000256" key="2">
    <source>
        <dbReference type="ARBA" id="ARBA00023295"/>
    </source>
</evidence>
<dbReference type="GO" id="GO:0016787">
    <property type="term" value="F:hydrolase activity"/>
    <property type="evidence" value="ECO:0007669"/>
    <property type="project" value="UniProtKB-KW"/>
</dbReference>
<dbReference type="PANTHER" id="PTHR12304:SF4">
    <property type="entry name" value="URIDINE NUCLEOSIDASE"/>
    <property type="match status" value="1"/>
</dbReference>
<protein>
    <submittedName>
        <fullName evidence="4">Nucleoside hydrolase</fullName>
    </submittedName>
</protein>
<name>A0ABP8MCW4_9BACT</name>
<evidence type="ECO:0000259" key="3">
    <source>
        <dbReference type="Pfam" id="PF01156"/>
    </source>
</evidence>
<dbReference type="PANTHER" id="PTHR12304">
    <property type="entry name" value="INOSINE-URIDINE PREFERRING NUCLEOSIDE HYDROLASE"/>
    <property type="match status" value="1"/>
</dbReference>
<feature type="domain" description="Inosine/uridine-preferring nucleoside hydrolase" evidence="3">
    <location>
        <begin position="5"/>
        <end position="298"/>
    </location>
</feature>
<evidence type="ECO:0000313" key="5">
    <source>
        <dbReference type="Proteomes" id="UP001500840"/>
    </source>
</evidence>
<keyword evidence="5" id="KW-1185">Reference proteome</keyword>
<dbReference type="InterPro" id="IPR036452">
    <property type="entry name" value="Ribo_hydro-like"/>
</dbReference>
<dbReference type="RefSeq" id="WP_339945021.1">
    <property type="nucleotide sequence ID" value="NZ_BAABGA010000017.1"/>
</dbReference>
<dbReference type="Pfam" id="PF01156">
    <property type="entry name" value="IU_nuc_hydro"/>
    <property type="match status" value="1"/>
</dbReference>
<dbReference type="SUPFAM" id="SSF53590">
    <property type="entry name" value="Nucleoside hydrolase"/>
    <property type="match status" value="1"/>
</dbReference>
<dbReference type="Gene3D" id="3.90.245.10">
    <property type="entry name" value="Ribonucleoside hydrolase-like"/>
    <property type="match status" value="1"/>
</dbReference>
<evidence type="ECO:0000313" key="4">
    <source>
        <dbReference type="EMBL" id="GAA4448545.1"/>
    </source>
</evidence>
<dbReference type="EMBL" id="BAABGA010000017">
    <property type="protein sequence ID" value="GAA4448545.1"/>
    <property type="molecule type" value="Genomic_DNA"/>
</dbReference>
<dbReference type="InterPro" id="IPR001910">
    <property type="entry name" value="Inosine/uridine_hydrolase_dom"/>
</dbReference>
<dbReference type="CDD" id="cd00455">
    <property type="entry name" value="nuc_hydro"/>
    <property type="match status" value="1"/>
</dbReference>
<comment type="caution">
    <text evidence="4">The sequence shown here is derived from an EMBL/GenBank/DDBJ whole genome shotgun (WGS) entry which is preliminary data.</text>
</comment>
<sequence length="313" mass="34073">MTRKIIIDCDPGIDDATALCMALFDPRLEVLAITATAGTVDADQATSNVIAVLQQLDPTKYPRIGKAGHPEDAPVVDDRHLNGNDGLGDCNFPESARQHLPASEKVIAELARKYPNEVTVVCLGPTTNIARVCRRDPAVLPLLDKIVIGGGSVSHSGNVTASAEFNMYFDPAAAQDVFESATTKSLIPLDITDAMSFGVDLLEKLPARYSRAGNLLHKLIPFAFRAAHQLLGRELIPLYDATTILSLIEPDLFTWKSMAGKVETNGELTRGVTVFDQRLRPEWPINMEVAVDVDADEAHEMIIRSLRYAGQQT</sequence>
<dbReference type="InterPro" id="IPR023186">
    <property type="entry name" value="IUNH"/>
</dbReference>
<dbReference type="Proteomes" id="UP001500840">
    <property type="component" value="Unassembled WGS sequence"/>
</dbReference>
<organism evidence="4 5">
    <name type="scientific">Novipirellula rosea</name>
    <dbReference type="NCBI Taxonomy" id="1031540"/>
    <lineage>
        <taxon>Bacteria</taxon>
        <taxon>Pseudomonadati</taxon>
        <taxon>Planctomycetota</taxon>
        <taxon>Planctomycetia</taxon>
        <taxon>Pirellulales</taxon>
        <taxon>Pirellulaceae</taxon>
        <taxon>Novipirellula</taxon>
    </lineage>
</organism>
<reference evidence="5" key="1">
    <citation type="journal article" date="2019" name="Int. J. Syst. Evol. Microbiol.">
        <title>The Global Catalogue of Microorganisms (GCM) 10K type strain sequencing project: providing services to taxonomists for standard genome sequencing and annotation.</title>
        <authorList>
            <consortium name="The Broad Institute Genomics Platform"/>
            <consortium name="The Broad Institute Genome Sequencing Center for Infectious Disease"/>
            <person name="Wu L."/>
            <person name="Ma J."/>
        </authorList>
    </citation>
    <scope>NUCLEOTIDE SEQUENCE [LARGE SCALE GENOMIC DNA]</scope>
    <source>
        <strain evidence="5">JCM 17759</strain>
    </source>
</reference>
<proteinExistence type="predicted"/>